<evidence type="ECO:0000256" key="8">
    <source>
        <dbReference type="ARBA" id="ARBA00039168"/>
    </source>
</evidence>
<sequence>MNWIILIVAGFCEVGFTYCLGRAKSVEGLAWWGWIAGFLVFTIISMGLLAKATQSLPIGTAYAVWTGIGAVGTVLVGILFFHEPATFWRLFFIFTLISSIIGLKIVS</sequence>
<dbReference type="EMBL" id="JBCLPP010000053">
    <property type="protein sequence ID" value="MEY8246527.1"/>
    <property type="molecule type" value="Genomic_DNA"/>
</dbReference>
<comment type="caution">
    <text evidence="11">The sequence shown here is derived from an EMBL/GenBank/DDBJ whole genome shotgun (WGS) entry which is preliminary data.</text>
</comment>
<dbReference type="Gene3D" id="1.10.3730.20">
    <property type="match status" value="1"/>
</dbReference>
<feature type="transmembrane region" description="Helical" evidence="10">
    <location>
        <begin position="29"/>
        <end position="50"/>
    </location>
</feature>
<evidence type="ECO:0000256" key="10">
    <source>
        <dbReference type="SAM" id="Phobius"/>
    </source>
</evidence>
<dbReference type="PANTHER" id="PTHR30561">
    <property type="entry name" value="SMR FAMILY PROTON-DEPENDENT DRUG EFFLUX TRANSPORTER SUGE"/>
    <property type="match status" value="1"/>
</dbReference>
<evidence type="ECO:0000313" key="12">
    <source>
        <dbReference type="Proteomes" id="UP001565200"/>
    </source>
</evidence>
<dbReference type="PANTHER" id="PTHR30561:SF0">
    <property type="entry name" value="GUANIDINIUM EXPORTER"/>
    <property type="match status" value="1"/>
</dbReference>
<keyword evidence="12" id="KW-1185">Reference proteome</keyword>
<accession>A0ABV4CYN2</accession>
<keyword evidence="2" id="KW-0813">Transport</keyword>
<dbReference type="Proteomes" id="UP001565200">
    <property type="component" value="Unassembled WGS sequence"/>
</dbReference>
<proteinExistence type="inferred from homology"/>
<evidence type="ECO:0000256" key="5">
    <source>
        <dbReference type="ARBA" id="ARBA00022989"/>
    </source>
</evidence>
<feature type="transmembrane region" description="Helical" evidence="10">
    <location>
        <begin position="62"/>
        <end position="81"/>
    </location>
</feature>
<dbReference type="RefSeq" id="WP_121699981.1">
    <property type="nucleotide sequence ID" value="NZ_JBCLPP010000053.1"/>
</dbReference>
<keyword evidence="4 9" id="KW-0812">Transmembrane</keyword>
<organism evidence="11 12">
    <name type="scientific">Heminiphilus faecis</name>
    <dbReference type="NCBI Taxonomy" id="2601703"/>
    <lineage>
        <taxon>Bacteria</taxon>
        <taxon>Pseudomonadati</taxon>
        <taxon>Bacteroidota</taxon>
        <taxon>Bacteroidia</taxon>
        <taxon>Bacteroidales</taxon>
        <taxon>Muribaculaceae</taxon>
        <taxon>Heminiphilus</taxon>
    </lineage>
</organism>
<dbReference type="Pfam" id="PF00893">
    <property type="entry name" value="Multi_Drug_Res"/>
    <property type="match status" value="1"/>
</dbReference>
<evidence type="ECO:0000256" key="6">
    <source>
        <dbReference type="ARBA" id="ARBA00023136"/>
    </source>
</evidence>
<gene>
    <name evidence="11" type="ORF">AAK873_13030</name>
</gene>
<dbReference type="InterPro" id="IPR045324">
    <property type="entry name" value="Small_multidrug_res"/>
</dbReference>
<evidence type="ECO:0000256" key="7">
    <source>
        <dbReference type="ARBA" id="ARBA00038151"/>
    </source>
</evidence>
<keyword evidence="6 10" id="KW-0472">Membrane</keyword>
<evidence type="ECO:0000256" key="2">
    <source>
        <dbReference type="ARBA" id="ARBA00022448"/>
    </source>
</evidence>
<evidence type="ECO:0000256" key="9">
    <source>
        <dbReference type="RuleBase" id="RU003942"/>
    </source>
</evidence>
<evidence type="ECO:0000256" key="1">
    <source>
        <dbReference type="ARBA" id="ARBA00004651"/>
    </source>
</evidence>
<feature type="transmembrane region" description="Helical" evidence="10">
    <location>
        <begin position="87"/>
        <end position="106"/>
    </location>
</feature>
<comment type="similarity">
    <text evidence="7">Belongs to the drug/metabolite transporter (DMT) superfamily. Small multidrug resistance (SMR) (TC 2.A.7.1) family. Gdx/SugE subfamily.</text>
</comment>
<evidence type="ECO:0000313" key="11">
    <source>
        <dbReference type="EMBL" id="MEY8246527.1"/>
    </source>
</evidence>
<protein>
    <recommendedName>
        <fullName evidence="8">Guanidinium exporter</fullName>
    </recommendedName>
</protein>
<evidence type="ECO:0000256" key="3">
    <source>
        <dbReference type="ARBA" id="ARBA00022475"/>
    </source>
</evidence>
<dbReference type="InterPro" id="IPR000390">
    <property type="entry name" value="Small_drug/metabolite_transptr"/>
</dbReference>
<dbReference type="SUPFAM" id="SSF103481">
    <property type="entry name" value="Multidrug resistance efflux transporter EmrE"/>
    <property type="match status" value="1"/>
</dbReference>
<evidence type="ECO:0000256" key="4">
    <source>
        <dbReference type="ARBA" id="ARBA00022692"/>
    </source>
</evidence>
<keyword evidence="3" id="KW-1003">Cell membrane</keyword>
<keyword evidence="5 10" id="KW-1133">Transmembrane helix</keyword>
<reference evidence="11 12" key="1">
    <citation type="submission" date="2024-03" db="EMBL/GenBank/DDBJ databases">
        <title>Mouse gut bacterial collection (mGBC) of GemPharmatech.</title>
        <authorList>
            <person name="He Y."/>
            <person name="Dong L."/>
            <person name="Wu D."/>
            <person name="Gao X."/>
            <person name="Lin Z."/>
        </authorList>
    </citation>
    <scope>NUCLEOTIDE SEQUENCE [LARGE SCALE GENOMIC DNA]</scope>
    <source>
        <strain evidence="11 12">54-13</strain>
    </source>
</reference>
<dbReference type="InterPro" id="IPR037185">
    <property type="entry name" value="EmrE-like"/>
</dbReference>
<comment type="subcellular location">
    <subcellularLocation>
        <location evidence="1 9">Cell membrane</location>
        <topology evidence="1 9">Multi-pass membrane protein</topology>
    </subcellularLocation>
</comment>
<name>A0ABV4CYN2_9BACT</name>